<evidence type="ECO:0000256" key="6">
    <source>
        <dbReference type="ARBA" id="ARBA00022842"/>
    </source>
</evidence>
<evidence type="ECO:0000256" key="2">
    <source>
        <dbReference type="ARBA" id="ARBA00004173"/>
    </source>
</evidence>
<feature type="domain" description="Nudix hydrolase" evidence="9">
    <location>
        <begin position="19"/>
        <end position="163"/>
    </location>
</feature>
<dbReference type="Gene3D" id="3.90.79.10">
    <property type="entry name" value="Nucleoside Triphosphate Pyrophosphohydrolase"/>
    <property type="match status" value="1"/>
</dbReference>
<dbReference type="PROSITE" id="PS00893">
    <property type="entry name" value="NUDIX_BOX"/>
    <property type="match status" value="1"/>
</dbReference>
<gene>
    <name evidence="10" type="ORF">M6B38_115690</name>
</gene>
<keyword evidence="8" id="KW-0496">Mitochondrion</keyword>
<dbReference type="PANTHER" id="PTHR12629:SF71">
    <property type="entry name" value="HYDROLASE 13, MITOCHONDRIAL, PUTATIVE, EXPRESSED-RELATED"/>
    <property type="match status" value="1"/>
</dbReference>
<dbReference type="InterPro" id="IPR047198">
    <property type="entry name" value="DDP-like_NUDIX"/>
</dbReference>
<evidence type="ECO:0000256" key="8">
    <source>
        <dbReference type="ARBA" id="ARBA00023128"/>
    </source>
</evidence>
<evidence type="ECO:0000256" key="4">
    <source>
        <dbReference type="ARBA" id="ARBA00022723"/>
    </source>
</evidence>
<dbReference type="GO" id="GO:0046872">
    <property type="term" value="F:metal ion binding"/>
    <property type="evidence" value="ECO:0007669"/>
    <property type="project" value="UniProtKB-KW"/>
</dbReference>
<reference evidence="10" key="2">
    <citation type="submission" date="2023-04" db="EMBL/GenBank/DDBJ databases">
        <authorList>
            <person name="Bruccoleri R.E."/>
            <person name="Oakeley E.J."/>
            <person name="Faust A.-M."/>
            <person name="Dessus-Babus S."/>
            <person name="Altorfer M."/>
            <person name="Burckhardt D."/>
            <person name="Oertli M."/>
            <person name="Naumann U."/>
            <person name="Petersen F."/>
            <person name="Wong J."/>
        </authorList>
    </citation>
    <scope>NUCLEOTIDE SEQUENCE</scope>
    <source>
        <strain evidence="10">GSM-AAB239-AS_SAM_17_03QT</strain>
        <tissue evidence="10">Leaf</tissue>
    </source>
</reference>
<keyword evidence="11" id="KW-1185">Reference proteome</keyword>
<dbReference type="SUPFAM" id="SSF55811">
    <property type="entry name" value="Nudix"/>
    <property type="match status" value="1"/>
</dbReference>
<dbReference type="PANTHER" id="PTHR12629">
    <property type="entry name" value="DIPHOSPHOINOSITOL POLYPHOSPHATE PHOSPHOHYDROLASE"/>
    <property type="match status" value="1"/>
</dbReference>
<protein>
    <submittedName>
        <fullName evidence="10">Nudix hydrolase 13, mitochondrial-like</fullName>
    </submittedName>
</protein>
<dbReference type="InterPro" id="IPR000086">
    <property type="entry name" value="NUDIX_hydrolase_dom"/>
</dbReference>
<dbReference type="GO" id="GO:0016462">
    <property type="term" value="F:pyrophosphatase activity"/>
    <property type="evidence" value="ECO:0007669"/>
    <property type="project" value="InterPro"/>
</dbReference>
<proteinExistence type="inferred from homology"/>
<keyword evidence="6" id="KW-0460">Magnesium</keyword>
<evidence type="ECO:0000313" key="11">
    <source>
        <dbReference type="Proteomes" id="UP001140949"/>
    </source>
</evidence>
<sequence length="205" mass="23313">MPTVIQARVGREKQRYEDEFRLVAGVIPYRLKAGAEKKQTRSSLVDGLEILMISTPKRDDLVFPKGGWEKDETVEAAACREALEEAGVRGNIRENLGTWEFRSKSKQKCQEGACRGYMFTLEVTEQLDLYPEQSTHHRRWVDVSEAWGLCRYEWMQEALGAFVRLQSAKPLLSHFAEIAEPSLPFCLLKTSSKAERVDSAINALC</sequence>
<keyword evidence="4" id="KW-0479">Metal-binding</keyword>
<comment type="caution">
    <text evidence="10">The sequence shown here is derived from an EMBL/GenBank/DDBJ whole genome shotgun (WGS) entry which is preliminary data.</text>
</comment>
<evidence type="ECO:0000259" key="9">
    <source>
        <dbReference type="PROSITE" id="PS51462"/>
    </source>
</evidence>
<dbReference type="EMBL" id="JANAVB010004797">
    <property type="protein sequence ID" value="KAJ6847966.1"/>
    <property type="molecule type" value="Genomic_DNA"/>
</dbReference>
<accession>A0AAX6I3T7</accession>
<evidence type="ECO:0000313" key="10">
    <source>
        <dbReference type="EMBL" id="KAJ6847966.1"/>
    </source>
</evidence>
<comment type="cofactor">
    <cofactor evidence="1">
        <name>Mg(2+)</name>
        <dbReference type="ChEBI" id="CHEBI:18420"/>
    </cofactor>
</comment>
<comment type="similarity">
    <text evidence="3">Belongs to the Nudix hydrolase family.</text>
</comment>
<dbReference type="InterPro" id="IPR015797">
    <property type="entry name" value="NUDIX_hydrolase-like_dom_sf"/>
</dbReference>
<organism evidence="10 11">
    <name type="scientific">Iris pallida</name>
    <name type="common">Sweet iris</name>
    <dbReference type="NCBI Taxonomy" id="29817"/>
    <lineage>
        <taxon>Eukaryota</taxon>
        <taxon>Viridiplantae</taxon>
        <taxon>Streptophyta</taxon>
        <taxon>Embryophyta</taxon>
        <taxon>Tracheophyta</taxon>
        <taxon>Spermatophyta</taxon>
        <taxon>Magnoliopsida</taxon>
        <taxon>Liliopsida</taxon>
        <taxon>Asparagales</taxon>
        <taxon>Iridaceae</taxon>
        <taxon>Iridoideae</taxon>
        <taxon>Irideae</taxon>
        <taxon>Iris</taxon>
    </lineage>
</organism>
<keyword evidence="5 10" id="KW-0378">Hydrolase</keyword>
<dbReference type="GO" id="GO:0005739">
    <property type="term" value="C:mitochondrion"/>
    <property type="evidence" value="ECO:0007669"/>
    <property type="project" value="UniProtKB-SubCell"/>
</dbReference>
<name>A0AAX6I3T7_IRIPA</name>
<evidence type="ECO:0000256" key="5">
    <source>
        <dbReference type="ARBA" id="ARBA00022801"/>
    </source>
</evidence>
<dbReference type="GO" id="GO:0005634">
    <property type="term" value="C:nucleus"/>
    <property type="evidence" value="ECO:0007669"/>
    <property type="project" value="TreeGrafter"/>
</dbReference>
<dbReference type="InterPro" id="IPR020084">
    <property type="entry name" value="NUDIX_hydrolase_CS"/>
</dbReference>
<dbReference type="FunFam" id="3.90.79.10:FF:000030">
    <property type="entry name" value="Nudix hydrolase 13 mitochondrial"/>
    <property type="match status" value="1"/>
</dbReference>
<evidence type="ECO:0000256" key="1">
    <source>
        <dbReference type="ARBA" id="ARBA00001946"/>
    </source>
</evidence>
<evidence type="ECO:0000256" key="3">
    <source>
        <dbReference type="ARBA" id="ARBA00005582"/>
    </source>
</evidence>
<reference evidence="10" key="1">
    <citation type="journal article" date="2023" name="GigaByte">
        <title>Genome assembly of the bearded iris, Iris pallida Lam.</title>
        <authorList>
            <person name="Bruccoleri R.E."/>
            <person name="Oakeley E.J."/>
            <person name="Faust A.M.E."/>
            <person name="Altorfer M."/>
            <person name="Dessus-Babus S."/>
            <person name="Burckhardt D."/>
            <person name="Oertli M."/>
            <person name="Naumann U."/>
            <person name="Petersen F."/>
            <person name="Wong J."/>
        </authorList>
    </citation>
    <scope>NUCLEOTIDE SEQUENCE</scope>
    <source>
        <strain evidence="10">GSM-AAB239-AS_SAM_17_03QT</strain>
    </source>
</reference>
<dbReference type="CDD" id="cd04666">
    <property type="entry name" value="NUDIX_DIPP2_like_Nudt4"/>
    <property type="match status" value="1"/>
</dbReference>
<dbReference type="Proteomes" id="UP001140949">
    <property type="component" value="Unassembled WGS sequence"/>
</dbReference>
<dbReference type="Pfam" id="PF00293">
    <property type="entry name" value="NUDIX"/>
    <property type="match status" value="1"/>
</dbReference>
<comment type="subcellular location">
    <subcellularLocation>
        <location evidence="2">Mitochondrion</location>
    </subcellularLocation>
</comment>
<evidence type="ECO:0000256" key="7">
    <source>
        <dbReference type="ARBA" id="ARBA00022946"/>
    </source>
</evidence>
<dbReference type="PROSITE" id="PS51462">
    <property type="entry name" value="NUDIX"/>
    <property type="match status" value="1"/>
</dbReference>
<keyword evidence="7" id="KW-0809">Transit peptide</keyword>
<dbReference type="AlphaFoldDB" id="A0AAX6I3T7"/>